<feature type="transmembrane region" description="Helical" evidence="1">
    <location>
        <begin position="349"/>
        <end position="370"/>
    </location>
</feature>
<feature type="transmembrane region" description="Helical" evidence="1">
    <location>
        <begin position="135"/>
        <end position="154"/>
    </location>
</feature>
<evidence type="ECO:0000313" key="2">
    <source>
        <dbReference type="EMBL" id="MBM7658349.1"/>
    </source>
</evidence>
<gene>
    <name evidence="2" type="ORF">JOC27_001802</name>
</gene>
<evidence type="ECO:0000256" key="1">
    <source>
        <dbReference type="SAM" id="Phobius"/>
    </source>
</evidence>
<feature type="transmembrane region" description="Helical" evidence="1">
    <location>
        <begin position="189"/>
        <end position="206"/>
    </location>
</feature>
<feature type="transmembrane region" description="Helical" evidence="1">
    <location>
        <begin position="166"/>
        <end position="183"/>
    </location>
</feature>
<dbReference type="Pfam" id="PF05975">
    <property type="entry name" value="EcsB"/>
    <property type="match status" value="1"/>
</dbReference>
<keyword evidence="3" id="KW-1185">Reference proteome</keyword>
<keyword evidence="1" id="KW-0812">Transmembrane</keyword>
<dbReference type="PIRSF" id="PIRSF037259">
    <property type="entry name" value="EcsB_ABC"/>
    <property type="match status" value="1"/>
</dbReference>
<feature type="transmembrane region" description="Helical" evidence="1">
    <location>
        <begin position="308"/>
        <end position="328"/>
    </location>
</feature>
<accession>A0ABS2Q9A6</accession>
<comment type="caution">
    <text evidence="2">The sequence shown here is derived from an EMBL/GenBank/DDBJ whole genome shotgun (WGS) entry which is preliminary data.</text>
</comment>
<reference evidence="2 3" key="1">
    <citation type="submission" date="2021-01" db="EMBL/GenBank/DDBJ databases">
        <title>Genomic Encyclopedia of Type Strains, Phase IV (KMG-IV): sequencing the most valuable type-strain genomes for metagenomic binning, comparative biology and taxonomic classification.</title>
        <authorList>
            <person name="Goeker M."/>
        </authorList>
    </citation>
    <scope>NUCLEOTIDE SEQUENCE [LARGE SCALE GENOMIC DNA]</scope>
    <source>
        <strain evidence="2 3">DSM 100968</strain>
    </source>
</reference>
<feature type="transmembrane region" description="Helical" evidence="1">
    <location>
        <begin position="376"/>
        <end position="397"/>
    </location>
</feature>
<dbReference type="InterPro" id="IPR010288">
    <property type="entry name" value="EcsB_ABC"/>
</dbReference>
<feature type="transmembrane region" description="Helical" evidence="1">
    <location>
        <begin position="104"/>
        <end position="123"/>
    </location>
</feature>
<protein>
    <submittedName>
        <fullName evidence="2">ABC-2 type transport system permease protein</fullName>
    </submittedName>
</protein>
<evidence type="ECO:0000313" key="3">
    <source>
        <dbReference type="Proteomes" id="UP000823201"/>
    </source>
</evidence>
<feature type="transmembrane region" description="Helical" evidence="1">
    <location>
        <begin position="53"/>
        <end position="73"/>
    </location>
</feature>
<name>A0ABS2Q9A6_9BACL</name>
<keyword evidence="1" id="KW-1133">Transmembrane helix</keyword>
<organism evidence="2 3">
    <name type="scientific">Sporolactobacillus spathodeae</name>
    <dbReference type="NCBI Taxonomy" id="1465502"/>
    <lineage>
        <taxon>Bacteria</taxon>
        <taxon>Bacillati</taxon>
        <taxon>Bacillota</taxon>
        <taxon>Bacilli</taxon>
        <taxon>Bacillales</taxon>
        <taxon>Sporolactobacillaceae</taxon>
        <taxon>Sporolactobacillus</taxon>
    </lineage>
</organism>
<sequence>MEAINQLWRSRCSENFRRQLRYWNLIGKNSGLMFFVYAMILAGAFYYKKWLDSLPAHFPGGLLLTLLFTLLVVPSPIRTFLQRADCVFLLPAESELNSYFVKSCLYSFAMQSLLLSVFLIISAPLYFQQSGNSETAYLIAALAIFAAKGWNIYCHWREQRIDETKPLIILRTFLSFLLLFAVLNGMRWVAYLSCAAVMLVISFLLFEKQAARGLLSWERLIAMETRQEMKFLRFANLFTDVPKLRRHVRPRIWLTRFVPARGFDRNEVYRQLFLKTFIRADDYFGIYCRLNIIGCLTVYFVSMGIWTLFLIASLVYLTGLQLLPLWRYSFPQALEGMYPVKKVYKKKAFTRLMAGLLAAESVLLSISGLLADCSLLNLLLYLISGLGVSFVFVFGYVRHLFEKEGTQRS</sequence>
<dbReference type="Proteomes" id="UP000823201">
    <property type="component" value="Unassembled WGS sequence"/>
</dbReference>
<feature type="transmembrane region" description="Helical" evidence="1">
    <location>
        <begin position="25"/>
        <end position="47"/>
    </location>
</feature>
<proteinExistence type="predicted"/>
<keyword evidence="1" id="KW-0472">Membrane</keyword>
<dbReference type="RefSeq" id="WP_205006912.1">
    <property type="nucleotide sequence ID" value="NZ_CBCRXA010000008.1"/>
</dbReference>
<dbReference type="EMBL" id="JAFBEV010000015">
    <property type="protein sequence ID" value="MBM7658349.1"/>
    <property type="molecule type" value="Genomic_DNA"/>
</dbReference>